<evidence type="ECO:0000313" key="2">
    <source>
        <dbReference type="Proteomes" id="UP000034799"/>
    </source>
</evidence>
<dbReference type="AlphaFoldDB" id="A0A0G0Q5D2"/>
<accession>A0A0G0Q5D2</accession>
<dbReference type="EMBL" id="LBWK01000002">
    <property type="protein sequence ID" value="KKR05590.1"/>
    <property type="molecule type" value="Genomic_DNA"/>
</dbReference>
<dbReference type="STRING" id="1619100.UT34_C0002G0097"/>
<gene>
    <name evidence="1" type="ORF">UT34_C0002G0097</name>
</gene>
<sequence>MHPRRIPDTAAKFWGGLLHDNPIAALTGTTYKVHKHGVPSENLPIPEDEGILIDNILLRNELPAFVSAEETFAIGSLLYVWPIDKLKEDMESKLTALNLVRDKKQRLRDLTQLGFEALAIVMVDLDCPNTEDFFHSIRQLLLDQFHDTDWIQFKTDNSFHIIFNQFVTPDLLPWFYGDLICKFSKLDPDGDKFITNYIGNQLKQNYSNREKIRELCSYILDNFTHYDTPQEEKFRSVLDIRWIAHSLLELLSYLEGNAGSFAFLRANNKPGSKKVPTALAYTRYESPQRSKTLATKSTIRQVKHFFN</sequence>
<organism evidence="1 2">
    <name type="scientific">candidate division WS6 bacterium GW2011_GWF2_39_15</name>
    <dbReference type="NCBI Taxonomy" id="1619100"/>
    <lineage>
        <taxon>Bacteria</taxon>
        <taxon>Candidatus Dojkabacteria</taxon>
    </lineage>
</organism>
<reference evidence="1 2" key="1">
    <citation type="journal article" date="2015" name="Nature">
        <title>rRNA introns, odd ribosomes, and small enigmatic genomes across a large radiation of phyla.</title>
        <authorList>
            <person name="Brown C.T."/>
            <person name="Hug L.A."/>
            <person name="Thomas B.C."/>
            <person name="Sharon I."/>
            <person name="Castelle C.J."/>
            <person name="Singh A."/>
            <person name="Wilkins M.J."/>
            <person name="Williams K.H."/>
            <person name="Banfield J.F."/>
        </authorList>
    </citation>
    <scope>NUCLEOTIDE SEQUENCE [LARGE SCALE GENOMIC DNA]</scope>
</reference>
<name>A0A0G0Q5D2_9BACT</name>
<comment type="caution">
    <text evidence="1">The sequence shown here is derived from an EMBL/GenBank/DDBJ whole genome shotgun (WGS) entry which is preliminary data.</text>
</comment>
<dbReference type="Proteomes" id="UP000034799">
    <property type="component" value="Unassembled WGS sequence"/>
</dbReference>
<evidence type="ECO:0000313" key="1">
    <source>
        <dbReference type="EMBL" id="KKR05590.1"/>
    </source>
</evidence>
<proteinExistence type="predicted"/>
<protein>
    <submittedName>
        <fullName evidence="1">Uncharacterized protein</fullName>
    </submittedName>
</protein>